<dbReference type="GO" id="GO:0046872">
    <property type="term" value="F:metal ion binding"/>
    <property type="evidence" value="ECO:0007669"/>
    <property type="project" value="InterPro"/>
</dbReference>
<sequence>MPGGFPDTPGAPDPAARFDDALGRVDADAAVEVVDGLLDAGADPLGVLVDVIAAGLRRIGERWQRAEWTVAQEHAATAVAVVATRAVARRAERVPATRGQVVVACAEREWHALPATIIACALRTAGWRTTLLGAATPARRLSQYLHDLGPDAVAVSCSVLGSLPATRHFIEAGTAAGIPVLVGGAAFGPDPVRALALGATAWAPDARAAVTAVAGLPAVVPTAPPLPQAVAAEQAALALAHDRLAADLRVRWSPTARVVGTPPLDGVDGVVGSVVDQALHAISAVLLTGDTRALSWTADWAEALLAARGADPALVTELGDLLTAALPEFPLALDLVERHWDRGLTTSGHLPT</sequence>
<dbReference type="PROSITE" id="PS51332">
    <property type="entry name" value="B12_BINDING"/>
    <property type="match status" value="1"/>
</dbReference>
<evidence type="ECO:0000313" key="2">
    <source>
        <dbReference type="EMBL" id="EWC61018.1"/>
    </source>
</evidence>
<accession>W7IKZ1</accession>
<dbReference type="Gene3D" id="3.40.50.280">
    <property type="entry name" value="Cobalamin-binding domain"/>
    <property type="match status" value="1"/>
</dbReference>
<evidence type="ECO:0000313" key="3">
    <source>
        <dbReference type="Proteomes" id="UP000019277"/>
    </source>
</evidence>
<dbReference type="GO" id="GO:0031419">
    <property type="term" value="F:cobalamin binding"/>
    <property type="evidence" value="ECO:0007669"/>
    <property type="project" value="InterPro"/>
</dbReference>
<organism evidence="2 3">
    <name type="scientific">Actinokineospora spheciospongiae</name>
    <dbReference type="NCBI Taxonomy" id="909613"/>
    <lineage>
        <taxon>Bacteria</taxon>
        <taxon>Bacillati</taxon>
        <taxon>Actinomycetota</taxon>
        <taxon>Actinomycetes</taxon>
        <taxon>Pseudonocardiales</taxon>
        <taxon>Pseudonocardiaceae</taxon>
        <taxon>Actinokineospora</taxon>
    </lineage>
</organism>
<reference evidence="2 3" key="1">
    <citation type="journal article" date="2014" name="Genome Announc.">
        <title>Draft Genome Sequence of the Antitrypanosomally Active Sponge-Associated Bacterium Actinokineospora sp. Strain EG49.</title>
        <authorList>
            <person name="Harjes J."/>
            <person name="Ryu T."/>
            <person name="Abdelmohsen U.R."/>
            <person name="Moitinho-Silva L."/>
            <person name="Horn H."/>
            <person name="Ravasi T."/>
            <person name="Hentschel U."/>
        </authorList>
    </citation>
    <scope>NUCLEOTIDE SEQUENCE [LARGE SCALE GENOMIC DNA]</scope>
    <source>
        <strain evidence="2 3">EG49</strain>
    </source>
</reference>
<gene>
    <name evidence="2" type="ORF">UO65_3695</name>
</gene>
<dbReference type="SUPFAM" id="SSF47644">
    <property type="entry name" value="Methionine synthase domain"/>
    <property type="match status" value="1"/>
</dbReference>
<dbReference type="eggNOG" id="COG5012">
    <property type="taxonomic scope" value="Bacteria"/>
</dbReference>
<dbReference type="Pfam" id="PF02607">
    <property type="entry name" value="B12-binding_2"/>
    <property type="match status" value="1"/>
</dbReference>
<dbReference type="STRING" id="909613.UO65_3695"/>
<dbReference type="Proteomes" id="UP000019277">
    <property type="component" value="Unassembled WGS sequence"/>
</dbReference>
<dbReference type="EMBL" id="AYXG01000135">
    <property type="protein sequence ID" value="EWC61018.1"/>
    <property type="molecule type" value="Genomic_DNA"/>
</dbReference>
<dbReference type="OrthoDB" id="3782345at2"/>
<keyword evidence="3" id="KW-1185">Reference proteome</keyword>
<dbReference type="RefSeq" id="WP_035284086.1">
    <property type="nucleotide sequence ID" value="NZ_AYXG01000135.1"/>
</dbReference>
<dbReference type="SUPFAM" id="SSF52242">
    <property type="entry name" value="Cobalamin (vitamin B12)-binding domain"/>
    <property type="match status" value="1"/>
</dbReference>
<dbReference type="InterPro" id="IPR036724">
    <property type="entry name" value="Cobalamin-bd_sf"/>
</dbReference>
<feature type="domain" description="B12-binding" evidence="1">
    <location>
        <begin position="98"/>
        <end position="227"/>
    </location>
</feature>
<dbReference type="AlphaFoldDB" id="W7IKZ1"/>
<dbReference type="Pfam" id="PF02310">
    <property type="entry name" value="B12-binding"/>
    <property type="match status" value="1"/>
</dbReference>
<evidence type="ECO:0000259" key="1">
    <source>
        <dbReference type="PROSITE" id="PS51332"/>
    </source>
</evidence>
<protein>
    <submittedName>
        <fullName evidence="2">Transcriptional regulator, MerR family</fullName>
    </submittedName>
</protein>
<dbReference type="InterPro" id="IPR003759">
    <property type="entry name" value="Cbl-bd_cap"/>
</dbReference>
<dbReference type="Gene3D" id="1.10.1240.10">
    <property type="entry name" value="Methionine synthase domain"/>
    <property type="match status" value="1"/>
</dbReference>
<dbReference type="InterPro" id="IPR036594">
    <property type="entry name" value="Meth_synthase_dom"/>
</dbReference>
<accession>A0A8E2X0H3</accession>
<name>W7IKZ1_9PSEU</name>
<dbReference type="InterPro" id="IPR006158">
    <property type="entry name" value="Cobalamin-bd"/>
</dbReference>
<dbReference type="PATRIC" id="fig|909613.9.peg.3696"/>
<proteinExistence type="predicted"/>
<comment type="caution">
    <text evidence="2">The sequence shown here is derived from an EMBL/GenBank/DDBJ whole genome shotgun (WGS) entry which is preliminary data.</text>
</comment>